<dbReference type="Proteomes" id="UP000825002">
    <property type="component" value="Unassembled WGS sequence"/>
</dbReference>
<gene>
    <name evidence="2" type="primary">DNAJC11</name>
    <name evidence="2" type="ORF">GZH46_00876</name>
</gene>
<dbReference type="InterPro" id="IPR001623">
    <property type="entry name" value="DnaJ_domain"/>
</dbReference>
<dbReference type="SMART" id="SM00271">
    <property type="entry name" value="DnaJ"/>
    <property type="match status" value="1"/>
</dbReference>
<dbReference type="EMBL" id="JAIFTH010000119">
    <property type="protein sequence ID" value="KAG9510576.1"/>
    <property type="molecule type" value="Genomic_DNA"/>
</dbReference>
<keyword evidence="3" id="KW-1185">Reference proteome</keyword>
<dbReference type="InterPro" id="IPR052243">
    <property type="entry name" value="Mito_inner_membrane_organizer"/>
</dbReference>
<protein>
    <submittedName>
        <fullName evidence="2">DnaJ-like subfamily C member 11</fullName>
    </submittedName>
</protein>
<dbReference type="InterPro" id="IPR018253">
    <property type="entry name" value="DnaJ_domain_CS"/>
</dbReference>
<dbReference type="Pfam" id="PF22774">
    <property type="entry name" value="DNAJC11_beta-barrel"/>
    <property type="match status" value="1"/>
</dbReference>
<evidence type="ECO:0000313" key="2">
    <source>
        <dbReference type="EMBL" id="KAG9510576.1"/>
    </source>
</evidence>
<evidence type="ECO:0000259" key="1">
    <source>
        <dbReference type="PROSITE" id="PS50076"/>
    </source>
</evidence>
<dbReference type="PROSITE" id="PS50076">
    <property type="entry name" value="DNAJ_2"/>
    <property type="match status" value="1"/>
</dbReference>
<feature type="non-terminal residue" evidence="2">
    <location>
        <position position="1"/>
    </location>
</feature>
<dbReference type="SUPFAM" id="SSF56935">
    <property type="entry name" value="Porins"/>
    <property type="match status" value="1"/>
</dbReference>
<dbReference type="PANTHER" id="PTHR44157:SF1">
    <property type="entry name" value="DNAJ HOMOLOG SUBFAMILY C MEMBER 11"/>
    <property type="match status" value="1"/>
</dbReference>
<feature type="domain" description="J" evidence="1">
    <location>
        <begin position="7"/>
        <end position="74"/>
    </location>
</feature>
<organism evidence="2 3">
    <name type="scientific">Fragariocoptes setiger</name>
    <dbReference type="NCBI Taxonomy" id="1670756"/>
    <lineage>
        <taxon>Eukaryota</taxon>
        <taxon>Metazoa</taxon>
        <taxon>Ecdysozoa</taxon>
        <taxon>Arthropoda</taxon>
        <taxon>Chelicerata</taxon>
        <taxon>Arachnida</taxon>
        <taxon>Acari</taxon>
        <taxon>Acariformes</taxon>
        <taxon>Trombidiformes</taxon>
        <taxon>Prostigmata</taxon>
        <taxon>Eupodina</taxon>
        <taxon>Eriophyoidea</taxon>
        <taxon>Phytoptidae</taxon>
        <taxon>Fragariocoptes</taxon>
    </lineage>
</organism>
<dbReference type="SUPFAM" id="SSF46565">
    <property type="entry name" value="Chaperone J-domain"/>
    <property type="match status" value="1"/>
</dbReference>
<comment type="caution">
    <text evidence="2">The sequence shown here is derived from an EMBL/GenBank/DDBJ whole genome shotgun (WGS) entry which is preliminary data.</text>
</comment>
<dbReference type="PRINTS" id="PR00625">
    <property type="entry name" value="JDOMAIN"/>
</dbReference>
<dbReference type="PANTHER" id="PTHR44157">
    <property type="entry name" value="DNAJ HOMOLOG SUBFAMILY C MEMBER 11"/>
    <property type="match status" value="1"/>
</dbReference>
<proteinExistence type="predicted"/>
<accession>A0ABQ7SB02</accession>
<evidence type="ECO:0000313" key="3">
    <source>
        <dbReference type="Proteomes" id="UP000825002"/>
    </source>
</evidence>
<dbReference type="Pfam" id="PF00226">
    <property type="entry name" value="DnaJ"/>
    <property type="match status" value="1"/>
</dbReference>
<dbReference type="InterPro" id="IPR055225">
    <property type="entry name" value="DNAJC11-like_beta-barrel"/>
</dbReference>
<sequence length="424" mass="47681">MKINDEDYYVILDVDFKASPETITQAYRRLARKYHPDKHSEATRKEAEVVFNRIKTAYDVLIDPHKRAIYDTVGPEGLKRDGWRVMKRHMTAEDIRDEYNRIIALETERRLTSQAKPRGVTTISLDATEFFPRRPLLIDDENNYNGDDELNDTEVSVIKIPSVEFSSMSMSQSIDANLSGKHGLTFSGTMQTKNGTGDASVGVAYKYRFSRNNAFNFLYQIGNSSVLSFGAERSINDKTSCNGRLVFVISSYGIGLQRIQGSVVHKCTENIQGTITVKEGVVPTLTTSLLYVNATFGYELTTSYKMSENNQTISIDAAYRFNKNESKVSVSLALAQDKGLSVEYGCETRVLDINILGASLQIGPTSGVTLKLRFTRANQLFYVPILLSDELHSSAIFYGTALPLAAYKLFDKYYVKRMYKTVND</sequence>
<dbReference type="Gene3D" id="1.10.287.110">
    <property type="entry name" value="DnaJ domain"/>
    <property type="match status" value="1"/>
</dbReference>
<name>A0ABQ7SB02_9ACAR</name>
<dbReference type="CDD" id="cd06257">
    <property type="entry name" value="DnaJ"/>
    <property type="match status" value="1"/>
</dbReference>
<reference evidence="2 3" key="1">
    <citation type="submission" date="2020-10" db="EMBL/GenBank/DDBJ databases">
        <authorList>
            <person name="Klimov P.B."/>
            <person name="Dyachkov S.M."/>
            <person name="Chetverikov P.E."/>
        </authorList>
    </citation>
    <scope>NUCLEOTIDE SEQUENCE [LARGE SCALE GENOMIC DNA]</scope>
    <source>
        <strain evidence="2">BMOC 18-1129-001#AD2665</strain>
        <tissue evidence="2">Entire mites</tissue>
    </source>
</reference>
<dbReference type="PROSITE" id="PS00636">
    <property type="entry name" value="DNAJ_1"/>
    <property type="match status" value="1"/>
</dbReference>
<dbReference type="InterPro" id="IPR036869">
    <property type="entry name" value="J_dom_sf"/>
</dbReference>